<keyword evidence="2" id="KW-1185">Reference proteome</keyword>
<name>A0A4S8I4V5_MUSBA</name>
<organism evidence="1 2">
    <name type="scientific">Musa balbisiana</name>
    <name type="common">Banana</name>
    <dbReference type="NCBI Taxonomy" id="52838"/>
    <lineage>
        <taxon>Eukaryota</taxon>
        <taxon>Viridiplantae</taxon>
        <taxon>Streptophyta</taxon>
        <taxon>Embryophyta</taxon>
        <taxon>Tracheophyta</taxon>
        <taxon>Spermatophyta</taxon>
        <taxon>Magnoliopsida</taxon>
        <taxon>Liliopsida</taxon>
        <taxon>Zingiberales</taxon>
        <taxon>Musaceae</taxon>
        <taxon>Musa</taxon>
    </lineage>
</organism>
<evidence type="ECO:0000313" key="2">
    <source>
        <dbReference type="Proteomes" id="UP000317650"/>
    </source>
</evidence>
<comment type="caution">
    <text evidence="1">The sequence shown here is derived from an EMBL/GenBank/DDBJ whole genome shotgun (WGS) entry which is preliminary data.</text>
</comment>
<evidence type="ECO:0000313" key="1">
    <source>
        <dbReference type="EMBL" id="THU42918.1"/>
    </source>
</evidence>
<dbReference type="EMBL" id="PYDT01000254">
    <property type="protein sequence ID" value="THU42918.1"/>
    <property type="molecule type" value="Genomic_DNA"/>
</dbReference>
<reference evidence="1 2" key="1">
    <citation type="journal article" date="2019" name="Nat. Plants">
        <title>Genome sequencing of Musa balbisiana reveals subgenome evolution and function divergence in polyploid bananas.</title>
        <authorList>
            <person name="Yao X."/>
        </authorList>
    </citation>
    <scope>NUCLEOTIDE SEQUENCE [LARGE SCALE GENOMIC DNA]</scope>
    <source>
        <strain evidence="2">cv. DH-PKW</strain>
        <tissue evidence="1">Leaves</tissue>
    </source>
</reference>
<dbReference type="AlphaFoldDB" id="A0A4S8I4V5"/>
<sequence>MLRFLGLKCVCREESYGGVRVVLQLLETSTYPRTETEKGKKCGRGRIGEEDGCLRRSGRVGSGREGQNGFVLVSKSSRFRAAVSGF</sequence>
<dbReference type="Proteomes" id="UP000317650">
    <property type="component" value="Unassembled WGS sequence"/>
</dbReference>
<protein>
    <submittedName>
        <fullName evidence="1">Uncharacterized protein</fullName>
    </submittedName>
</protein>
<accession>A0A4S8I4V5</accession>
<gene>
    <name evidence="1" type="ORF">C4D60_Mb00t07280</name>
</gene>
<proteinExistence type="predicted"/>